<sequence length="367" mass="41550">MRKTVRKIMALVLMGVATFGLVACGSVEEKTGIETSGNDVMKMSGEKSQIHLTQTKETDEGFEVPDPKKTNGTVEVVIHKCQYAEETDATFCTEKKDEPTYDLSYLGFKDRVYITNATVGNISGEGECLVLVIDENKNVDINENYAYIAVLDYKNKKSYLTRTDIFAGLGGRDEQLNLWDVTGDGKDEVILSSEPNMHVDWNLYEFTGKELKRIYSNVETAELERDAFRVELLDDYKMKITGVKFNYEQIISLLDLGCQKSELEYVDPNDLDRSDNQAARVYKEGKLGMTEEDTAGALSLHALMAETWDNHYAEYDYFKERNDDKTIRTSLRITIGSKEIGKLNVYLKYDAETDSLVIGRAEFVGEK</sequence>
<feature type="signal peptide" evidence="1">
    <location>
        <begin position="1"/>
        <end position="22"/>
    </location>
</feature>
<evidence type="ECO:0000313" key="2">
    <source>
        <dbReference type="EMBL" id="MBC5668450.1"/>
    </source>
</evidence>
<evidence type="ECO:0000313" key="3">
    <source>
        <dbReference type="Proteomes" id="UP000597877"/>
    </source>
</evidence>
<feature type="chain" id="PRO_5047287850" description="VCBS repeat-containing protein" evidence="1">
    <location>
        <begin position="23"/>
        <end position="367"/>
    </location>
</feature>
<dbReference type="Proteomes" id="UP000597877">
    <property type="component" value="Unassembled WGS sequence"/>
</dbReference>
<evidence type="ECO:0000256" key="1">
    <source>
        <dbReference type="SAM" id="SignalP"/>
    </source>
</evidence>
<protein>
    <recommendedName>
        <fullName evidence="4">VCBS repeat-containing protein</fullName>
    </recommendedName>
</protein>
<dbReference type="RefSeq" id="WP_118589951.1">
    <property type="nucleotide sequence ID" value="NZ_JACOOZ010000007.1"/>
</dbReference>
<dbReference type="PROSITE" id="PS51257">
    <property type="entry name" value="PROKAR_LIPOPROTEIN"/>
    <property type="match status" value="1"/>
</dbReference>
<name>A0ABR7F4B1_9FIRM</name>
<gene>
    <name evidence="2" type="ORF">H8S00_10680</name>
</gene>
<dbReference type="EMBL" id="JACOOZ010000007">
    <property type="protein sequence ID" value="MBC5668450.1"/>
    <property type="molecule type" value="Genomic_DNA"/>
</dbReference>
<keyword evidence="1" id="KW-0732">Signal</keyword>
<accession>A0ABR7F4B1</accession>
<comment type="caution">
    <text evidence="2">The sequence shown here is derived from an EMBL/GenBank/DDBJ whole genome shotgun (WGS) entry which is preliminary data.</text>
</comment>
<proteinExistence type="predicted"/>
<reference evidence="2 3" key="1">
    <citation type="submission" date="2020-08" db="EMBL/GenBank/DDBJ databases">
        <title>Genome public.</title>
        <authorList>
            <person name="Liu C."/>
            <person name="Sun Q."/>
        </authorList>
    </citation>
    <scope>NUCLEOTIDE SEQUENCE [LARGE SCALE GENOMIC DNA]</scope>
    <source>
        <strain evidence="2 3">BX4</strain>
    </source>
</reference>
<evidence type="ECO:0008006" key="4">
    <source>
        <dbReference type="Google" id="ProtNLM"/>
    </source>
</evidence>
<organism evidence="2 3">
    <name type="scientific">Eubacterium segne</name>
    <dbReference type="NCBI Taxonomy" id="2763045"/>
    <lineage>
        <taxon>Bacteria</taxon>
        <taxon>Bacillati</taxon>
        <taxon>Bacillota</taxon>
        <taxon>Clostridia</taxon>
        <taxon>Eubacteriales</taxon>
        <taxon>Eubacteriaceae</taxon>
        <taxon>Eubacterium</taxon>
    </lineage>
</organism>
<keyword evidence="3" id="KW-1185">Reference proteome</keyword>